<dbReference type="InterPro" id="IPR045384">
    <property type="entry name" value="DUF6527"/>
</dbReference>
<evidence type="ECO:0000313" key="1">
    <source>
        <dbReference type="EMBL" id="XAU16357.1"/>
    </source>
</evidence>
<name>A0ABZ3HFB6_9BACT</name>
<keyword evidence="2" id="KW-1185">Reference proteome</keyword>
<dbReference type="Pfam" id="PF20137">
    <property type="entry name" value="BubE"/>
    <property type="match status" value="1"/>
</dbReference>
<accession>A0ABZ3HFB6</accession>
<protein>
    <submittedName>
        <fullName evidence="1">DUF6527 family protein</fullName>
    </submittedName>
</protein>
<sequence>MLHKFVKNIPDVLEDGVLYISMEYKTIIHLCPCGCGREAITPLSPAQWNMRFDGQNVTIKPSIGSWSFPCRSHYSITNSKVVWADEFSDEMINDVKKKDLSSLKQMHQNNSSSNENIRQGTSDSYCNKSKVFKLFRYLFKLFGIQR</sequence>
<gene>
    <name evidence="1" type="ORF">WCY31_07675</name>
</gene>
<organism evidence="1 2">
    <name type="scientific">Sulfurimonas diazotrophicus</name>
    <dbReference type="NCBI Taxonomy" id="3131939"/>
    <lineage>
        <taxon>Bacteria</taxon>
        <taxon>Pseudomonadati</taxon>
        <taxon>Campylobacterota</taxon>
        <taxon>Epsilonproteobacteria</taxon>
        <taxon>Campylobacterales</taxon>
        <taxon>Sulfurimonadaceae</taxon>
        <taxon>Sulfurimonas</taxon>
    </lineage>
</organism>
<dbReference type="RefSeq" id="WP_345973770.1">
    <property type="nucleotide sequence ID" value="NZ_CP147920.1"/>
</dbReference>
<evidence type="ECO:0000313" key="2">
    <source>
        <dbReference type="Proteomes" id="UP001447842"/>
    </source>
</evidence>
<proteinExistence type="predicted"/>
<dbReference type="Proteomes" id="UP001447842">
    <property type="component" value="Chromosome"/>
</dbReference>
<dbReference type="EMBL" id="CP147920">
    <property type="protein sequence ID" value="XAU16357.1"/>
    <property type="molecule type" value="Genomic_DNA"/>
</dbReference>
<reference evidence="1 2" key="1">
    <citation type="submission" date="2024-03" db="EMBL/GenBank/DDBJ databases">
        <title>Sulfurimonas sp. HSL3-1.</title>
        <authorList>
            <person name="Wang S."/>
        </authorList>
    </citation>
    <scope>NUCLEOTIDE SEQUENCE [LARGE SCALE GENOMIC DNA]</scope>
    <source>
        <strain evidence="1 2">HSL3-1</strain>
    </source>
</reference>